<evidence type="ECO:0000256" key="2">
    <source>
        <dbReference type="SAM" id="SignalP"/>
    </source>
</evidence>
<feature type="compositionally biased region" description="Basic residues" evidence="1">
    <location>
        <begin position="42"/>
        <end position="54"/>
    </location>
</feature>
<feature type="region of interest" description="Disordered" evidence="1">
    <location>
        <begin position="25"/>
        <end position="66"/>
    </location>
</feature>
<keyword evidence="4" id="KW-1185">Reference proteome</keyword>
<reference evidence="3 4" key="1">
    <citation type="journal article" date="2016" name="Int. J. Syst. Evol. Microbiol.">
        <title>Caldimicrobium thiodismutans sp. nov., a sulfur-disproportionating bacterium isolated from a hot spring, and emended description of the genus Caldimicrobium.</title>
        <authorList>
            <person name="Kojima H."/>
            <person name="Umezawa K."/>
            <person name="Fukui M."/>
        </authorList>
    </citation>
    <scope>NUCLEOTIDE SEQUENCE [LARGE SCALE GENOMIC DNA]</scope>
    <source>
        <strain evidence="3 4">TF1</strain>
    </source>
</reference>
<feature type="chain" id="PRO_5006854898" evidence="2">
    <location>
        <begin position="22"/>
        <end position="66"/>
    </location>
</feature>
<evidence type="ECO:0000256" key="1">
    <source>
        <dbReference type="SAM" id="MobiDB-lite"/>
    </source>
</evidence>
<dbReference type="AlphaFoldDB" id="A0A0U5AIU3"/>
<name>A0A0U5AIU3_9BACT</name>
<dbReference type="Proteomes" id="UP000068196">
    <property type="component" value="Chromosome"/>
</dbReference>
<evidence type="ECO:0000313" key="4">
    <source>
        <dbReference type="Proteomes" id="UP000068196"/>
    </source>
</evidence>
<dbReference type="EMBL" id="AP014945">
    <property type="protein sequence ID" value="BAU23827.1"/>
    <property type="molecule type" value="Genomic_DNA"/>
</dbReference>
<proteinExistence type="predicted"/>
<gene>
    <name evidence="3" type="ORF">THC_1462</name>
</gene>
<protein>
    <submittedName>
        <fullName evidence="3">Uncharacterized protein</fullName>
    </submittedName>
</protein>
<dbReference type="STRING" id="1653476.THC_1462"/>
<dbReference type="KEGG" id="cthi:THC_1462"/>
<accession>A0A0U5AIU3</accession>
<dbReference type="RefSeq" id="WP_068515450.1">
    <property type="nucleotide sequence ID" value="NZ_AP014945.1"/>
</dbReference>
<feature type="signal peptide" evidence="2">
    <location>
        <begin position="1"/>
        <end position="21"/>
    </location>
</feature>
<organism evidence="3 4">
    <name type="scientific">Caldimicrobium thiodismutans</name>
    <dbReference type="NCBI Taxonomy" id="1653476"/>
    <lineage>
        <taxon>Bacteria</taxon>
        <taxon>Pseudomonadati</taxon>
        <taxon>Thermodesulfobacteriota</taxon>
        <taxon>Thermodesulfobacteria</taxon>
        <taxon>Thermodesulfobacteriales</taxon>
        <taxon>Thermodesulfobacteriaceae</taxon>
        <taxon>Caldimicrobium</taxon>
    </lineage>
</organism>
<reference evidence="4" key="2">
    <citation type="journal article" date="2016" name="Int. J. Syst. Evol. Microbiol.">
        <title>Caldimicrobium thiodismutans sp. nov., a sulfur-disproportionating bacterium isolated from a hot spring.</title>
        <authorList>
            <person name="Kojima H."/>
            <person name="Umezawa K."/>
            <person name="Fukui M."/>
        </authorList>
    </citation>
    <scope>NUCLEOTIDE SEQUENCE [LARGE SCALE GENOMIC DNA]</scope>
    <source>
        <strain evidence="4">TF1</strain>
    </source>
</reference>
<keyword evidence="2" id="KW-0732">Signal</keyword>
<sequence>MVKKLLGLMVALGLAVSPVIAAEQAGAPADQGQDAKKAEKKPAKKATKKAKKAKKAENATQEAPKQ</sequence>
<evidence type="ECO:0000313" key="3">
    <source>
        <dbReference type="EMBL" id="BAU23827.1"/>
    </source>
</evidence>
<dbReference type="PATRIC" id="fig|1653476.3.peg.1517"/>